<feature type="transmembrane region" description="Helical" evidence="1">
    <location>
        <begin position="18"/>
        <end position="36"/>
    </location>
</feature>
<protein>
    <recommendedName>
        <fullName evidence="4">Lmo0937 family membrane protein</fullName>
    </recommendedName>
</protein>
<dbReference type="EMBL" id="JSVC01000001">
    <property type="protein sequence ID" value="KIC96321.1"/>
    <property type="molecule type" value="Genomic_DNA"/>
</dbReference>
<evidence type="ECO:0008006" key="4">
    <source>
        <dbReference type="Google" id="ProtNLM"/>
    </source>
</evidence>
<reference evidence="2 3" key="1">
    <citation type="submission" date="2014-11" db="EMBL/GenBank/DDBJ databases">
        <title>Genome sequence of Flavihumibacter solisilvae 3-3.</title>
        <authorList>
            <person name="Zhou G."/>
            <person name="Li M."/>
            <person name="Wang G."/>
        </authorList>
    </citation>
    <scope>NUCLEOTIDE SEQUENCE [LARGE SCALE GENOMIC DNA]</scope>
    <source>
        <strain evidence="2 3">3-3</strain>
    </source>
</reference>
<evidence type="ECO:0000256" key="1">
    <source>
        <dbReference type="SAM" id="Phobius"/>
    </source>
</evidence>
<keyword evidence="3" id="KW-1185">Reference proteome</keyword>
<proteinExistence type="predicted"/>
<evidence type="ECO:0000313" key="3">
    <source>
        <dbReference type="Proteomes" id="UP000031408"/>
    </source>
</evidence>
<dbReference type="NCBIfam" id="NF033488">
    <property type="entry name" value="lmo0937_fam_TM"/>
    <property type="match status" value="1"/>
</dbReference>
<accession>A0A0C1L9W6</accession>
<comment type="caution">
    <text evidence="2">The sequence shown here is derived from an EMBL/GenBank/DDBJ whole genome shotgun (WGS) entry which is preliminary data.</text>
</comment>
<keyword evidence="1" id="KW-0812">Transmembrane</keyword>
<sequence>MWEQTNLFTIKGHVMRSILYIIAVILIIGWLLGVFVYSASGLIHILLVLAIVSILLSLIRRGVE</sequence>
<keyword evidence="1" id="KW-1133">Transmembrane helix</keyword>
<evidence type="ECO:0000313" key="2">
    <source>
        <dbReference type="EMBL" id="KIC96321.1"/>
    </source>
</evidence>
<dbReference type="Proteomes" id="UP000031408">
    <property type="component" value="Unassembled WGS sequence"/>
</dbReference>
<keyword evidence="1" id="KW-0472">Membrane</keyword>
<name>A0A0C1L9W6_9BACT</name>
<feature type="transmembrane region" description="Helical" evidence="1">
    <location>
        <begin position="42"/>
        <end position="59"/>
    </location>
</feature>
<dbReference type="STRING" id="1349421.OI18_00745"/>
<gene>
    <name evidence="2" type="ORF">OI18_00745</name>
</gene>
<dbReference type="Pfam" id="PF18919">
    <property type="entry name" value="DUF5670"/>
    <property type="match status" value="1"/>
</dbReference>
<dbReference type="AlphaFoldDB" id="A0A0C1L9W6"/>
<organism evidence="2 3">
    <name type="scientific">Flavihumibacter solisilvae</name>
    <dbReference type="NCBI Taxonomy" id="1349421"/>
    <lineage>
        <taxon>Bacteria</taxon>
        <taxon>Pseudomonadati</taxon>
        <taxon>Bacteroidota</taxon>
        <taxon>Chitinophagia</taxon>
        <taxon>Chitinophagales</taxon>
        <taxon>Chitinophagaceae</taxon>
        <taxon>Flavihumibacter</taxon>
    </lineage>
</organism>
<dbReference type="InterPro" id="IPR043727">
    <property type="entry name" value="Lmo0937-like"/>
</dbReference>